<dbReference type="CDD" id="cd00761">
    <property type="entry name" value="Glyco_tranf_GTA_type"/>
    <property type="match status" value="1"/>
</dbReference>
<dbReference type="PANTHER" id="PTHR43685">
    <property type="entry name" value="GLYCOSYLTRANSFERASE"/>
    <property type="match status" value="1"/>
</dbReference>
<comment type="caution">
    <text evidence="2">The sequence shown here is derived from an EMBL/GenBank/DDBJ whole genome shotgun (WGS) entry which is preliminary data.</text>
</comment>
<protein>
    <recommendedName>
        <fullName evidence="1">Glycosyltransferase 2-like domain-containing protein</fullName>
    </recommendedName>
</protein>
<dbReference type="SUPFAM" id="SSF53448">
    <property type="entry name" value="Nucleotide-diphospho-sugar transferases"/>
    <property type="match status" value="1"/>
</dbReference>
<evidence type="ECO:0000259" key="1">
    <source>
        <dbReference type="Pfam" id="PF00535"/>
    </source>
</evidence>
<sequence length="312" mass="35033">MKLTIALCTYNPKPVLLRRVVDAILPQMASRHDVEFMVIDNNSSPSVQELGVLAGLPLRILREPRQGLTAAREAAIANAQGELILFVDDDNILDPGYLDRVIESFADEKLGLLGGAIYPEYEAPPPKWFLEYENLIAIRRYPSSLRVTTADFRHSDFFPVGAGFAVRRSLARSYVEDCDRDIRIEGRKGAALSSGEDIDLALYVLSQGYSLMVTGALRLLHVIPSGRVNEAYIRRLARSGLVSSAEIEKKWSKRSNRGVFPLLAWPRRKVQLRRGIFWLLSPLSPKYRIKREIFSTLLKLQHTNKLGSVTGS</sequence>
<organism evidence="2 3">
    <name type="scientific">Solimonas fluminis</name>
    <dbReference type="NCBI Taxonomy" id="2086571"/>
    <lineage>
        <taxon>Bacteria</taxon>
        <taxon>Pseudomonadati</taxon>
        <taxon>Pseudomonadota</taxon>
        <taxon>Gammaproteobacteria</taxon>
        <taxon>Nevskiales</taxon>
        <taxon>Nevskiaceae</taxon>
        <taxon>Solimonas</taxon>
    </lineage>
</organism>
<reference evidence="2 3" key="1">
    <citation type="submission" date="2018-02" db="EMBL/GenBank/DDBJ databases">
        <title>Genome sequencing of Solimonas sp. HR-BB.</title>
        <authorList>
            <person name="Lee Y."/>
            <person name="Jeon C.O."/>
        </authorList>
    </citation>
    <scope>NUCLEOTIDE SEQUENCE [LARGE SCALE GENOMIC DNA]</scope>
    <source>
        <strain evidence="2 3">HR-BB</strain>
    </source>
</reference>
<dbReference type="RefSeq" id="WP_104228603.1">
    <property type="nucleotide sequence ID" value="NZ_PSNW01000001.1"/>
</dbReference>
<dbReference type="InterPro" id="IPR001173">
    <property type="entry name" value="Glyco_trans_2-like"/>
</dbReference>
<keyword evidence="3" id="KW-1185">Reference proteome</keyword>
<feature type="domain" description="Glycosyltransferase 2-like" evidence="1">
    <location>
        <begin position="5"/>
        <end position="171"/>
    </location>
</feature>
<dbReference type="InterPro" id="IPR050834">
    <property type="entry name" value="Glycosyltransf_2"/>
</dbReference>
<dbReference type="InterPro" id="IPR029044">
    <property type="entry name" value="Nucleotide-diphossugar_trans"/>
</dbReference>
<accession>A0A2S5TL05</accession>
<evidence type="ECO:0000313" key="2">
    <source>
        <dbReference type="EMBL" id="PPE75637.1"/>
    </source>
</evidence>
<dbReference type="EMBL" id="PSNW01000001">
    <property type="protein sequence ID" value="PPE75637.1"/>
    <property type="molecule type" value="Genomic_DNA"/>
</dbReference>
<dbReference type="Pfam" id="PF00535">
    <property type="entry name" value="Glycos_transf_2"/>
    <property type="match status" value="1"/>
</dbReference>
<dbReference type="Proteomes" id="UP000238220">
    <property type="component" value="Unassembled WGS sequence"/>
</dbReference>
<gene>
    <name evidence="2" type="ORF">C3942_01715</name>
</gene>
<evidence type="ECO:0000313" key="3">
    <source>
        <dbReference type="Proteomes" id="UP000238220"/>
    </source>
</evidence>
<dbReference type="OrthoDB" id="9802649at2"/>
<dbReference type="AlphaFoldDB" id="A0A2S5TL05"/>
<proteinExistence type="predicted"/>
<dbReference type="Gene3D" id="3.90.550.10">
    <property type="entry name" value="Spore Coat Polysaccharide Biosynthesis Protein SpsA, Chain A"/>
    <property type="match status" value="1"/>
</dbReference>
<name>A0A2S5TL05_9GAMM</name>
<dbReference type="PANTHER" id="PTHR43685:SF2">
    <property type="entry name" value="GLYCOSYLTRANSFERASE 2-LIKE DOMAIN-CONTAINING PROTEIN"/>
    <property type="match status" value="1"/>
</dbReference>